<sequence>MALREVHTVSAKARRLSLHGGLHGGRCGAVSGQMPDFSTDIRRSFSASGFVASSTDAARSCSFCESARGLSDSTRPPWPRLRLRLRLLIVQGIGRGRFRLNTEQDLGVLSRLDNVVPGGGLGVEPLAVHLALDVRLQGRFELSSVFDNRCVFLHHPIQLVAHLDAEIHREAKLEQSPEEVAK</sequence>
<evidence type="ECO:0000313" key="2">
    <source>
        <dbReference type="Proteomes" id="UP000636479"/>
    </source>
</evidence>
<gene>
    <name evidence="1" type="ORF">MIND_00919800</name>
</gene>
<organism evidence="1 2">
    <name type="scientific">Mycena indigotica</name>
    <dbReference type="NCBI Taxonomy" id="2126181"/>
    <lineage>
        <taxon>Eukaryota</taxon>
        <taxon>Fungi</taxon>
        <taxon>Dikarya</taxon>
        <taxon>Basidiomycota</taxon>
        <taxon>Agaricomycotina</taxon>
        <taxon>Agaricomycetes</taxon>
        <taxon>Agaricomycetidae</taxon>
        <taxon>Agaricales</taxon>
        <taxon>Marasmiineae</taxon>
        <taxon>Mycenaceae</taxon>
        <taxon>Mycena</taxon>
    </lineage>
</organism>
<proteinExistence type="predicted"/>
<accession>A0A8H6VWX3</accession>
<reference evidence="1" key="1">
    <citation type="submission" date="2020-05" db="EMBL/GenBank/DDBJ databases">
        <title>Mycena genomes resolve the evolution of fungal bioluminescence.</title>
        <authorList>
            <person name="Tsai I.J."/>
        </authorList>
    </citation>
    <scope>NUCLEOTIDE SEQUENCE</scope>
    <source>
        <strain evidence="1">171206Taipei</strain>
    </source>
</reference>
<dbReference type="EMBL" id="JACAZF010000008">
    <property type="protein sequence ID" value="KAF7296882.1"/>
    <property type="molecule type" value="Genomic_DNA"/>
</dbReference>
<comment type="caution">
    <text evidence="1">The sequence shown here is derived from an EMBL/GenBank/DDBJ whole genome shotgun (WGS) entry which is preliminary data.</text>
</comment>
<keyword evidence="2" id="KW-1185">Reference proteome</keyword>
<dbReference type="GeneID" id="59348345"/>
<dbReference type="RefSeq" id="XP_037217241.1">
    <property type="nucleotide sequence ID" value="XM_037365829.1"/>
</dbReference>
<name>A0A8H6VWX3_9AGAR</name>
<evidence type="ECO:0000313" key="1">
    <source>
        <dbReference type="EMBL" id="KAF7296882.1"/>
    </source>
</evidence>
<protein>
    <submittedName>
        <fullName evidence="1">CCHC-type domain-containing protein</fullName>
    </submittedName>
</protein>
<dbReference type="Proteomes" id="UP000636479">
    <property type="component" value="Unassembled WGS sequence"/>
</dbReference>
<dbReference type="AlphaFoldDB" id="A0A8H6VWX3"/>